<feature type="transmembrane region" description="Helical" evidence="2">
    <location>
        <begin position="240"/>
        <end position="259"/>
    </location>
</feature>
<reference evidence="4" key="2">
    <citation type="journal article" date="2021" name="PeerJ">
        <title>Extensive microbial diversity within the chicken gut microbiome revealed by metagenomics and culture.</title>
        <authorList>
            <person name="Gilroy R."/>
            <person name="Ravi A."/>
            <person name="Getino M."/>
            <person name="Pursley I."/>
            <person name="Horton D.L."/>
            <person name="Alikhan N.F."/>
            <person name="Baker D."/>
            <person name="Gharbi K."/>
            <person name="Hall N."/>
            <person name="Watson M."/>
            <person name="Adriaenssens E.M."/>
            <person name="Foster-Nyarko E."/>
            <person name="Jarju S."/>
            <person name="Secka A."/>
            <person name="Antonio M."/>
            <person name="Oren A."/>
            <person name="Chaudhuri R.R."/>
            <person name="La Ragione R."/>
            <person name="Hildebrand F."/>
            <person name="Pallen M.J."/>
        </authorList>
    </citation>
    <scope>NUCLEOTIDE SEQUENCE</scope>
    <source>
        <strain evidence="4">CHK186-9395</strain>
    </source>
</reference>
<evidence type="ECO:0000313" key="4">
    <source>
        <dbReference type="EMBL" id="HIV01431.1"/>
    </source>
</evidence>
<keyword evidence="2" id="KW-0812">Transmembrane</keyword>
<evidence type="ECO:0000256" key="2">
    <source>
        <dbReference type="SAM" id="Phobius"/>
    </source>
</evidence>
<dbReference type="Proteomes" id="UP000886861">
    <property type="component" value="Unassembled WGS sequence"/>
</dbReference>
<sequence length="760" mass="83001">MNKLYSVLKYLGYFALLYILAGAGINGAIFPFAVGLFLSLVWCGEKCYILAPLFIAATLLHGFSVPALISSSFTALSILLITGIHYKLKKQVKLSLYFVYALISQIGFVFSEVYFNSAVLTTFLSVVGSVLFMQCCNQIFSAILVRGFAYKLSSLEIISACVLLGAISCGLTAYNFWGFELIKLFAVFMVLFSAYTFNVSATLVVGITMGLGSLLFANNPELLAPFSLFSLTAVTFKSKYKFIPALALIAVDLCLGYFVGVYYSYSYISVIPCVLAAATFLFIPNRILENVSGVISSNSNSVAMRNVVNRSREGLTRRLYNLSEVFGEMDYVFRSMIKGGMSKEEVKEILLGEIKEKVCADCKEKNYCHRVCQAETEKVLSELVNCALERGRTTLLDVPSHLTSRCSRVSNLVSVINNLTAQYKQYASFMNNLDASRVLIAEQLSGVSKIMKNLAGEVNKNVIFDAGRENTLIDELTYNNIVCADAVIYEQNTDVTSATLVVRNEDAEKVKIPSIVSKVCGNKMVVADSVASSRSGYRVLTLKTAPKYDVIFGSSSCTKEGSEKSGDCFSLIRIENDKFMFALCDGMGSGEKAEKASSLAIGLIENFYKAGFDNDIILSSVNKLLSLNREEVFSALDICVMDLKQGIADFIKMGAPNSFIKHESEISMVESGALPLGIVQDAPPAINKTVLSTGDYVFLCTDGITDSFESNEKLKEFINNLKATNPQTLAETLVEKAVENSGGSAGDDMTVLVAKIFEKA</sequence>
<feature type="domain" description="PPM-type phosphatase" evidence="3">
    <location>
        <begin position="551"/>
        <end position="756"/>
    </location>
</feature>
<feature type="transmembrane region" description="Helical" evidence="2">
    <location>
        <begin position="121"/>
        <end position="145"/>
    </location>
</feature>
<evidence type="ECO:0000256" key="1">
    <source>
        <dbReference type="ARBA" id="ARBA00022801"/>
    </source>
</evidence>
<dbReference type="Pfam" id="PF19732">
    <property type="entry name" value="SpoIIE_N"/>
    <property type="match status" value="1"/>
</dbReference>
<dbReference type="InterPro" id="IPR036457">
    <property type="entry name" value="PPM-type-like_dom_sf"/>
</dbReference>
<keyword evidence="1" id="KW-0378">Hydrolase</keyword>
<dbReference type="PANTHER" id="PTHR43156:SF2">
    <property type="entry name" value="STAGE II SPORULATION PROTEIN E"/>
    <property type="match status" value="1"/>
</dbReference>
<dbReference type="InterPro" id="IPR052016">
    <property type="entry name" value="Bact_Sigma-Reg"/>
</dbReference>
<keyword evidence="2" id="KW-1133">Transmembrane helix</keyword>
<dbReference type="Pfam" id="PF07228">
    <property type="entry name" value="SpoIIE"/>
    <property type="match status" value="1"/>
</dbReference>
<dbReference type="PROSITE" id="PS51746">
    <property type="entry name" value="PPM_2"/>
    <property type="match status" value="1"/>
</dbReference>
<feature type="transmembrane region" description="Helical" evidence="2">
    <location>
        <begin position="12"/>
        <end position="42"/>
    </location>
</feature>
<feature type="transmembrane region" description="Helical" evidence="2">
    <location>
        <begin position="54"/>
        <end position="82"/>
    </location>
</feature>
<protein>
    <submittedName>
        <fullName evidence="4">SpoIIE family protein phosphatase</fullName>
    </submittedName>
</protein>
<organism evidence="4 5">
    <name type="scientific">Candidatus Caccopulliclostridium gallistercoris</name>
    <dbReference type="NCBI Taxonomy" id="2840719"/>
    <lineage>
        <taxon>Bacteria</taxon>
        <taxon>Bacillati</taxon>
        <taxon>Bacillota</taxon>
        <taxon>Clostridia</taxon>
        <taxon>Candidatus Caccopulliclostridium</taxon>
    </lineage>
</organism>
<dbReference type="SUPFAM" id="SSF81606">
    <property type="entry name" value="PP2C-like"/>
    <property type="match status" value="1"/>
</dbReference>
<feature type="transmembrane region" description="Helical" evidence="2">
    <location>
        <begin position="265"/>
        <end position="283"/>
    </location>
</feature>
<dbReference type="PANTHER" id="PTHR43156">
    <property type="entry name" value="STAGE II SPORULATION PROTEIN E-RELATED"/>
    <property type="match status" value="1"/>
</dbReference>
<evidence type="ECO:0000259" key="3">
    <source>
        <dbReference type="PROSITE" id="PS51746"/>
    </source>
</evidence>
<dbReference type="EMBL" id="DVOJ01000009">
    <property type="protein sequence ID" value="HIV01431.1"/>
    <property type="molecule type" value="Genomic_DNA"/>
</dbReference>
<dbReference type="SMART" id="SM00331">
    <property type="entry name" value="PP2C_SIG"/>
    <property type="match status" value="1"/>
</dbReference>
<gene>
    <name evidence="4" type="ORF">IAA62_02625</name>
</gene>
<feature type="transmembrane region" description="Helical" evidence="2">
    <location>
        <begin position="94"/>
        <end position="115"/>
    </location>
</feature>
<dbReference type="InterPro" id="IPR001932">
    <property type="entry name" value="PPM-type_phosphatase-like_dom"/>
</dbReference>
<dbReference type="Gene3D" id="3.60.40.10">
    <property type="entry name" value="PPM-type phosphatase domain"/>
    <property type="match status" value="1"/>
</dbReference>
<dbReference type="AlphaFoldDB" id="A0A9D1NEK0"/>
<keyword evidence="2" id="KW-0472">Membrane</keyword>
<feature type="transmembrane region" description="Helical" evidence="2">
    <location>
        <begin position="157"/>
        <end position="177"/>
    </location>
</feature>
<evidence type="ECO:0000313" key="5">
    <source>
        <dbReference type="Proteomes" id="UP000886861"/>
    </source>
</evidence>
<comment type="caution">
    <text evidence="4">The sequence shown here is derived from an EMBL/GenBank/DDBJ whole genome shotgun (WGS) entry which is preliminary data.</text>
</comment>
<accession>A0A9D1NEK0</accession>
<proteinExistence type="predicted"/>
<reference evidence="4" key="1">
    <citation type="submission" date="2020-10" db="EMBL/GenBank/DDBJ databases">
        <authorList>
            <person name="Gilroy R."/>
        </authorList>
    </citation>
    <scope>NUCLEOTIDE SEQUENCE</scope>
    <source>
        <strain evidence="4">CHK186-9395</strain>
    </source>
</reference>
<dbReference type="InterPro" id="IPR045768">
    <property type="entry name" value="SpoIIE_N"/>
</dbReference>
<name>A0A9D1NEK0_9FIRM</name>
<dbReference type="GO" id="GO:0016791">
    <property type="term" value="F:phosphatase activity"/>
    <property type="evidence" value="ECO:0007669"/>
    <property type="project" value="TreeGrafter"/>
</dbReference>